<evidence type="ECO:0000256" key="2">
    <source>
        <dbReference type="ARBA" id="ARBA00022490"/>
    </source>
</evidence>
<keyword evidence="3" id="KW-0206">Cytoskeleton</keyword>
<dbReference type="Proteomes" id="UP000076738">
    <property type="component" value="Unassembled WGS sequence"/>
</dbReference>
<dbReference type="SMART" id="SM00243">
    <property type="entry name" value="GAS2"/>
    <property type="match status" value="1"/>
</dbReference>
<dbReference type="EMBL" id="KV417270">
    <property type="protein sequence ID" value="KZP00049.1"/>
    <property type="molecule type" value="Genomic_DNA"/>
</dbReference>
<evidence type="ECO:0000256" key="3">
    <source>
        <dbReference type="ARBA" id="ARBA00023212"/>
    </source>
</evidence>
<dbReference type="PROSITE" id="PS51460">
    <property type="entry name" value="GAR"/>
    <property type="match status" value="1"/>
</dbReference>
<feature type="compositionally biased region" description="Low complexity" evidence="4">
    <location>
        <begin position="1678"/>
        <end position="1689"/>
    </location>
</feature>
<feature type="domain" description="GAR" evidence="5">
    <location>
        <begin position="1564"/>
        <end position="1641"/>
    </location>
</feature>
<feature type="region of interest" description="Disordered" evidence="4">
    <location>
        <begin position="1512"/>
        <end position="1563"/>
    </location>
</feature>
<feature type="compositionally biased region" description="Polar residues" evidence="4">
    <location>
        <begin position="1518"/>
        <end position="1546"/>
    </location>
</feature>
<feature type="region of interest" description="Disordered" evidence="4">
    <location>
        <begin position="1124"/>
        <end position="1154"/>
    </location>
</feature>
<feature type="compositionally biased region" description="Low complexity" evidence="4">
    <location>
        <begin position="1403"/>
        <end position="1446"/>
    </location>
</feature>
<organism evidence="6 7">
    <name type="scientific">Calocera viscosa (strain TUFC12733)</name>
    <dbReference type="NCBI Taxonomy" id="1330018"/>
    <lineage>
        <taxon>Eukaryota</taxon>
        <taxon>Fungi</taxon>
        <taxon>Dikarya</taxon>
        <taxon>Basidiomycota</taxon>
        <taxon>Agaricomycotina</taxon>
        <taxon>Dacrymycetes</taxon>
        <taxon>Dacrymycetales</taxon>
        <taxon>Dacrymycetaceae</taxon>
        <taxon>Calocera</taxon>
    </lineage>
</organism>
<gene>
    <name evidence="6" type="ORF">CALVIDRAFT_320433</name>
</gene>
<evidence type="ECO:0000313" key="7">
    <source>
        <dbReference type="Proteomes" id="UP000076738"/>
    </source>
</evidence>
<comment type="subcellular location">
    <subcellularLocation>
        <location evidence="1">Cytoplasm</location>
        <location evidence="1">Cytoskeleton</location>
    </subcellularLocation>
</comment>
<feature type="compositionally biased region" description="Basic and acidic residues" evidence="4">
    <location>
        <begin position="996"/>
        <end position="1007"/>
    </location>
</feature>
<evidence type="ECO:0000256" key="1">
    <source>
        <dbReference type="ARBA" id="ARBA00004245"/>
    </source>
</evidence>
<reference evidence="6 7" key="1">
    <citation type="journal article" date="2016" name="Mol. Biol. Evol.">
        <title>Comparative Genomics of Early-Diverging Mushroom-Forming Fungi Provides Insights into the Origins of Lignocellulose Decay Capabilities.</title>
        <authorList>
            <person name="Nagy L.G."/>
            <person name="Riley R."/>
            <person name="Tritt A."/>
            <person name="Adam C."/>
            <person name="Daum C."/>
            <person name="Floudas D."/>
            <person name="Sun H."/>
            <person name="Yadav J.S."/>
            <person name="Pangilinan J."/>
            <person name="Larsson K.H."/>
            <person name="Matsuura K."/>
            <person name="Barry K."/>
            <person name="Labutti K."/>
            <person name="Kuo R."/>
            <person name="Ohm R.A."/>
            <person name="Bhattacharya S.S."/>
            <person name="Shirouzu T."/>
            <person name="Yoshinaga Y."/>
            <person name="Martin F.M."/>
            <person name="Grigoriev I.V."/>
            <person name="Hibbett D.S."/>
        </authorList>
    </citation>
    <scope>NUCLEOTIDE SEQUENCE [LARGE SCALE GENOMIC DNA]</scope>
    <source>
        <strain evidence="6 7">TUFC12733</strain>
    </source>
</reference>
<feature type="compositionally biased region" description="Low complexity" evidence="4">
    <location>
        <begin position="591"/>
        <end position="610"/>
    </location>
</feature>
<dbReference type="GO" id="GO:0005856">
    <property type="term" value="C:cytoskeleton"/>
    <property type="evidence" value="ECO:0007669"/>
    <property type="project" value="UniProtKB-SubCell"/>
</dbReference>
<feature type="region of interest" description="Disordered" evidence="4">
    <location>
        <begin position="1678"/>
        <end position="1767"/>
    </location>
</feature>
<dbReference type="Gene3D" id="3.30.920.20">
    <property type="entry name" value="Gas2-like domain"/>
    <property type="match status" value="1"/>
</dbReference>
<evidence type="ECO:0000256" key="4">
    <source>
        <dbReference type="SAM" id="MobiDB-lite"/>
    </source>
</evidence>
<keyword evidence="2" id="KW-0963">Cytoplasm</keyword>
<protein>
    <recommendedName>
        <fullName evidence="5">GAR domain-containing protein</fullName>
    </recommendedName>
</protein>
<feature type="region of interest" description="Disordered" evidence="4">
    <location>
        <begin position="996"/>
        <end position="1019"/>
    </location>
</feature>
<accession>A0A167QLM7</accession>
<feature type="compositionally biased region" description="Low complexity" evidence="4">
    <location>
        <begin position="1140"/>
        <end position="1154"/>
    </location>
</feature>
<feature type="region of interest" description="Disordered" evidence="4">
    <location>
        <begin position="1403"/>
        <end position="1495"/>
    </location>
</feature>
<dbReference type="OrthoDB" id="10017054at2759"/>
<feature type="region of interest" description="Disordered" evidence="4">
    <location>
        <begin position="586"/>
        <end position="616"/>
    </location>
</feature>
<dbReference type="GO" id="GO:0008017">
    <property type="term" value="F:microtubule binding"/>
    <property type="evidence" value="ECO:0007669"/>
    <property type="project" value="InterPro"/>
</dbReference>
<dbReference type="SUPFAM" id="SSF143575">
    <property type="entry name" value="GAS2 domain-like"/>
    <property type="match status" value="1"/>
</dbReference>
<dbReference type="STRING" id="1330018.A0A167QLM7"/>
<feature type="compositionally biased region" description="Polar residues" evidence="4">
    <location>
        <begin position="1484"/>
        <end position="1495"/>
    </location>
</feature>
<name>A0A167QLM7_CALVF</name>
<evidence type="ECO:0000259" key="5">
    <source>
        <dbReference type="PROSITE" id="PS51460"/>
    </source>
</evidence>
<dbReference type="Pfam" id="PF02187">
    <property type="entry name" value="GAS2"/>
    <property type="match status" value="1"/>
</dbReference>
<evidence type="ECO:0000313" key="6">
    <source>
        <dbReference type="EMBL" id="KZP00049.1"/>
    </source>
</evidence>
<dbReference type="InterPro" id="IPR036534">
    <property type="entry name" value="GAR_dom_sf"/>
</dbReference>
<dbReference type="InterPro" id="IPR003108">
    <property type="entry name" value="GAR_dom"/>
</dbReference>
<feature type="region of interest" description="Disordered" evidence="4">
    <location>
        <begin position="215"/>
        <end position="234"/>
    </location>
</feature>
<feature type="compositionally biased region" description="Low complexity" evidence="4">
    <location>
        <begin position="1707"/>
        <end position="1722"/>
    </location>
</feature>
<feature type="compositionally biased region" description="Polar residues" evidence="4">
    <location>
        <begin position="1738"/>
        <end position="1750"/>
    </location>
</feature>
<sequence length="1767" mass="193778">MATMEERSQEELDAGTAPAVPLDTLDVVELQAFNDRKAWIIEKTKYLESLTPLEPLRTESDVYVDRTTGLPTLDEIRSWVRELRALEKETDQFDKVDLKRLRRTARAAANRHLTPEDTDLVDLTLSTLLALDHLLEAIQARSEQLDLFGHRVRWEDQRTECEQERLTLLSDLNTFISGPARWSPTAYEEASASGTFVLPDQVASMPAAVQARAGTPAFSQSSSSRSTPTMAFPTSRSQRFHLGQSLAADASRLYMRATNLREGRVEVAGKLLDRVISLKKVPDQFLDEQDRLENDTEYLRRSLGEFSLALAEQWIVADRVYSDCVKHQSEAHALMADLGKAAMKPPNQRLHASLAYRISTLESRLSTAAYDVLIFRYIPQPTHPSYPEQEHFNEQIAQKLSEELETARNLGRIAGNHVKEYHNSLKVLHRADKIKEEMGARQSQLSELVVRLARGNDALGDAGAAPDLSTEACLEPGRHSAYMAALPALLDQVDEAGRSADRLVRTARAHLPALKAISLNPGYLENCIQAINSLDAERNSLAGAKASASSLCARFTTTCQVWSETQGLQQSCHKHQADIQNGLECDRWRPESPVSSGSGPPTPNTPSNRSFMDSSSPSEVMAQLDTFAKYFKQAVETLLKEVIPRVGPALQAHFNGASERLEVDISNLRQLAKLWQRVRAQATAMKGTMDEAYALENRLSSILLEADVIWQPIPGSSSIPELASSIQSLRHRHSEVRQEIAAFSGGLVSRIPFVTSHIRAASSTYKVRSPKPSAILPMPQTPPEAFVDSSLTIPFDPTALDEAIRSQVNVRSARLNGALYNVDRRLRLLEGAERVRSFDECLAQAVRSVEDVYQSLDARSAAIRVLASQEAAESIADVQLALEALDSETTQLLSFASSMDHMLQNIITLPQQAYENIRRDILDQDTEELGALLDSRQSHLRGLETREDQLREDTAKALRRLHDISSALAKRLSTLEREKAERDAVLRRQQLEAEEQARKRREEEMRVVEPNLTGANSSSEQDIISINPANSVVLTLRETDLIVVVPDIVSPNNAPIPQEASEHAEGPDTPPQKRILSGTDAQDGGVRLSSQPSTPAILVPSVIVTDYPQSEVIAHWNELKSPAPSLAGSQRNAAVPSKPVPSATMTASPPSSTLATSVAENSVGAEGAPDFDVSQDDEDVFGSFVSIASRKSEQAIPPLQALTELRAALLALKIEDLAQSSSPETQFGILPTQSIVQLLNTQVTGLLVQVQQVEIAESDARCVCSRDALQQELNSALDLFPRLHSLATFAGKVDECDAGINEIISQVDDYPGLSQSGTRPSSPSFEAARTQLRQLIERVSGVVDTVVEHADGLADDFRVLNERTRIEQTWAEARDEANDRLDPLFVRTISTLSLSSLSSSTSSRHLSTQAFKKSSLSRQSSTSMLSGRSSVLSASTSGSPWTSSPGFKPTSRSVSGPLPRTPASRLPRLSQSPTPSEVLRQRTESVTSMYSQRPRQSLDSFAPVWSRGISDARRRKSSISSETTPSRPRNISMSSSWSRTPRQSFGSPMLPAREAPKKRQYVANPKNKLDVAVGNVINRLPVNVSVRPLPGWRDQSGRYYIGDGHPKPYFCRILRSQTVMVRVGGGWMELSKFIKSHFADLFRILPPGPLTPPMQAKEPWINSATLLKAAGSPLQAAGSPLASPSALSPTFSDAKTPSPAAHAGDMSTSSVFSFTSSSPGSPLASIQFLRKADDLRRSTQSPPLRGSTSKPAKAQGKATPRTPVWRP</sequence>
<feature type="region of interest" description="Disordered" evidence="4">
    <location>
        <begin position="1050"/>
        <end position="1092"/>
    </location>
</feature>
<keyword evidence="7" id="KW-1185">Reference proteome</keyword>
<proteinExistence type="predicted"/>